<name>A0A4Y2H210_ARAVE</name>
<protein>
    <submittedName>
        <fullName evidence="1">Uncharacterized protein</fullName>
    </submittedName>
</protein>
<proteinExistence type="predicted"/>
<comment type="caution">
    <text evidence="1">The sequence shown here is derived from an EMBL/GenBank/DDBJ whole genome shotgun (WGS) entry which is preliminary data.</text>
</comment>
<evidence type="ECO:0000313" key="2">
    <source>
        <dbReference type="Proteomes" id="UP000499080"/>
    </source>
</evidence>
<organism evidence="1 2">
    <name type="scientific">Araneus ventricosus</name>
    <name type="common">Orbweaver spider</name>
    <name type="synonym">Epeira ventricosa</name>
    <dbReference type="NCBI Taxonomy" id="182803"/>
    <lineage>
        <taxon>Eukaryota</taxon>
        <taxon>Metazoa</taxon>
        <taxon>Ecdysozoa</taxon>
        <taxon>Arthropoda</taxon>
        <taxon>Chelicerata</taxon>
        <taxon>Arachnida</taxon>
        <taxon>Araneae</taxon>
        <taxon>Araneomorphae</taxon>
        <taxon>Entelegynae</taxon>
        <taxon>Araneoidea</taxon>
        <taxon>Araneidae</taxon>
        <taxon>Araneus</taxon>
    </lineage>
</organism>
<evidence type="ECO:0000313" key="1">
    <source>
        <dbReference type="EMBL" id="GBM59477.1"/>
    </source>
</evidence>
<dbReference type="AlphaFoldDB" id="A0A4Y2H210"/>
<gene>
    <name evidence="1" type="ORF">AVEN_238046_1</name>
</gene>
<dbReference type="EMBL" id="BGPR01101380">
    <property type="protein sequence ID" value="GBM59477.1"/>
    <property type="molecule type" value="Genomic_DNA"/>
</dbReference>
<keyword evidence="2" id="KW-1185">Reference proteome</keyword>
<dbReference type="Proteomes" id="UP000499080">
    <property type="component" value="Unassembled WGS sequence"/>
</dbReference>
<accession>A0A4Y2H210</accession>
<sequence>MLWKAFYACAIAIETPLSALSGQKLTLSSSRTFSCNAQPPQLRSLEDSNRQEPFSVLSPVAVIAADGLLRLQQGLALLSAGSNRGNRRRSVHCEYSPIV</sequence>
<reference evidence="1 2" key="1">
    <citation type="journal article" date="2019" name="Sci. Rep.">
        <title>Orb-weaving spider Araneus ventricosus genome elucidates the spidroin gene catalogue.</title>
        <authorList>
            <person name="Kono N."/>
            <person name="Nakamura H."/>
            <person name="Ohtoshi R."/>
            <person name="Moran D.A.P."/>
            <person name="Shinohara A."/>
            <person name="Yoshida Y."/>
            <person name="Fujiwara M."/>
            <person name="Mori M."/>
            <person name="Tomita M."/>
            <person name="Arakawa K."/>
        </authorList>
    </citation>
    <scope>NUCLEOTIDE SEQUENCE [LARGE SCALE GENOMIC DNA]</scope>
</reference>